<dbReference type="CDD" id="cd00167">
    <property type="entry name" value="SANT"/>
    <property type="match status" value="1"/>
</dbReference>
<evidence type="ECO:0000313" key="2">
    <source>
        <dbReference type="EMBL" id="GMH81346.1"/>
    </source>
</evidence>
<dbReference type="Gene3D" id="1.10.10.60">
    <property type="entry name" value="Homeodomain-like"/>
    <property type="match status" value="1"/>
</dbReference>
<dbReference type="Proteomes" id="UP001165160">
    <property type="component" value="Unassembled WGS sequence"/>
</dbReference>
<accession>A0A9W7B3C3</accession>
<dbReference type="Pfam" id="PF13921">
    <property type="entry name" value="Myb_DNA-bind_6"/>
    <property type="match status" value="1"/>
</dbReference>
<evidence type="ECO:0000313" key="3">
    <source>
        <dbReference type="Proteomes" id="UP001165160"/>
    </source>
</evidence>
<protein>
    <recommendedName>
        <fullName evidence="1">Myb-like domain-containing protein</fullName>
    </recommendedName>
</protein>
<feature type="domain" description="Myb-like" evidence="1">
    <location>
        <begin position="372"/>
        <end position="425"/>
    </location>
</feature>
<organism evidence="2 3">
    <name type="scientific">Triparma verrucosa</name>
    <dbReference type="NCBI Taxonomy" id="1606542"/>
    <lineage>
        <taxon>Eukaryota</taxon>
        <taxon>Sar</taxon>
        <taxon>Stramenopiles</taxon>
        <taxon>Ochrophyta</taxon>
        <taxon>Bolidophyceae</taxon>
        <taxon>Parmales</taxon>
        <taxon>Triparmaceae</taxon>
        <taxon>Triparma</taxon>
    </lineage>
</organism>
<dbReference type="SMART" id="SM00717">
    <property type="entry name" value="SANT"/>
    <property type="match status" value="1"/>
</dbReference>
<gene>
    <name evidence="2" type="ORF">TrVE_jg8729</name>
</gene>
<dbReference type="PROSITE" id="PS50090">
    <property type="entry name" value="MYB_LIKE"/>
    <property type="match status" value="1"/>
</dbReference>
<name>A0A9W7B3C3_9STRA</name>
<proteinExistence type="predicted"/>
<keyword evidence="3" id="KW-1185">Reference proteome</keyword>
<comment type="caution">
    <text evidence="2">The sequence shown here is derived from an EMBL/GenBank/DDBJ whole genome shotgun (WGS) entry which is preliminary data.</text>
</comment>
<dbReference type="InterPro" id="IPR001005">
    <property type="entry name" value="SANT/Myb"/>
</dbReference>
<dbReference type="EMBL" id="BRXX01000001">
    <property type="protein sequence ID" value="GMH81346.1"/>
    <property type="molecule type" value="Genomic_DNA"/>
</dbReference>
<evidence type="ECO:0000259" key="1">
    <source>
        <dbReference type="PROSITE" id="PS50090"/>
    </source>
</evidence>
<sequence length="432" mass="48751">MSIDWTEFGVKKPGLSHWKETSPLSSSPSLSPNESLRVPQDVLDSWIASLMRRLQGLYSQQLLIEEDQHRVDITKTHFGRGTLLTFDTVLSLLNKTLPVSETLLPLRQLKISSSLTCTLLLGNMMGAGPWQEGPSDPTALPLSKAACEALFWGWSQRWAKEGITEVFLVGANFLALKSGEVIIVDDIRYIRWPHPSRWSSDDAQYFPQVLIQSLLSGDGNVAILCFARTFTDNAMTTIADYFEGSSVPNFSFVSDLIVVVDKVDEKDEDEVEKCSSEDYFNDDGGYDVRDEEGPEVEDNVLILGSELAVAEGISRTSRELLKALIRLQALSVKKEKNEVHLLTQANLLAGYIKKKGLKRRGERKMSGMMGKKSYRYRFAWTTEDDAALKRGVEVHGSDWERIKSDNDAFKFRTPAALHARYHKHLKYIMYQM</sequence>
<dbReference type="AlphaFoldDB" id="A0A9W7B3C3"/>
<reference evidence="3" key="1">
    <citation type="journal article" date="2023" name="Commun. Biol.">
        <title>Genome analysis of Parmales, the sister group of diatoms, reveals the evolutionary specialization of diatoms from phago-mixotrophs to photoautotrophs.</title>
        <authorList>
            <person name="Ban H."/>
            <person name="Sato S."/>
            <person name="Yoshikawa S."/>
            <person name="Yamada K."/>
            <person name="Nakamura Y."/>
            <person name="Ichinomiya M."/>
            <person name="Sato N."/>
            <person name="Blanc-Mathieu R."/>
            <person name="Endo H."/>
            <person name="Kuwata A."/>
            <person name="Ogata H."/>
        </authorList>
    </citation>
    <scope>NUCLEOTIDE SEQUENCE [LARGE SCALE GENOMIC DNA]</scope>
    <source>
        <strain evidence="3">NIES 3699</strain>
    </source>
</reference>
<dbReference type="SUPFAM" id="SSF46689">
    <property type="entry name" value="Homeodomain-like"/>
    <property type="match status" value="1"/>
</dbReference>
<dbReference type="InterPro" id="IPR009057">
    <property type="entry name" value="Homeodomain-like_sf"/>
</dbReference>